<dbReference type="SUPFAM" id="SSF54523">
    <property type="entry name" value="Pili subunits"/>
    <property type="match status" value="1"/>
</dbReference>
<dbReference type="GO" id="GO:0015627">
    <property type="term" value="C:type II protein secretion system complex"/>
    <property type="evidence" value="ECO:0007669"/>
    <property type="project" value="InterPro"/>
</dbReference>
<dbReference type="Pfam" id="PF07963">
    <property type="entry name" value="N_methyl"/>
    <property type="match status" value="1"/>
</dbReference>
<protein>
    <submittedName>
        <fullName evidence="4">Type IV pilus assembly protein PilE</fullName>
    </submittedName>
</protein>
<dbReference type="PANTHER" id="PTHR30093:SF47">
    <property type="entry name" value="TYPE IV PILUS NON-CORE MINOR PILIN PILE"/>
    <property type="match status" value="1"/>
</dbReference>
<feature type="transmembrane region" description="Helical" evidence="3">
    <location>
        <begin position="6"/>
        <end position="30"/>
    </location>
</feature>
<feature type="compositionally biased region" description="Acidic residues" evidence="2">
    <location>
        <begin position="132"/>
        <end position="148"/>
    </location>
</feature>
<organism evidence="4 5">
    <name type="scientific">Marinobacter oulmenensis</name>
    <dbReference type="NCBI Taxonomy" id="643747"/>
    <lineage>
        <taxon>Bacteria</taxon>
        <taxon>Pseudomonadati</taxon>
        <taxon>Pseudomonadota</taxon>
        <taxon>Gammaproteobacteria</taxon>
        <taxon>Pseudomonadales</taxon>
        <taxon>Marinobacteraceae</taxon>
        <taxon>Marinobacter</taxon>
    </lineage>
</organism>
<keyword evidence="5" id="KW-1185">Reference proteome</keyword>
<dbReference type="PANTHER" id="PTHR30093">
    <property type="entry name" value="GENERAL SECRETION PATHWAY PROTEIN G"/>
    <property type="match status" value="1"/>
</dbReference>
<evidence type="ECO:0000256" key="1">
    <source>
        <dbReference type="ARBA" id="ARBA00022481"/>
    </source>
</evidence>
<keyword evidence="3" id="KW-0812">Transmembrane</keyword>
<comment type="caution">
    <text evidence="4">The sequence shown here is derived from an EMBL/GenBank/DDBJ whole genome shotgun (WGS) entry which is preliminary data.</text>
</comment>
<dbReference type="GO" id="GO:0043683">
    <property type="term" value="P:type IV pilus assembly"/>
    <property type="evidence" value="ECO:0007669"/>
    <property type="project" value="InterPro"/>
</dbReference>
<feature type="region of interest" description="Disordered" evidence="2">
    <location>
        <begin position="115"/>
        <end position="148"/>
    </location>
</feature>
<evidence type="ECO:0000256" key="2">
    <source>
        <dbReference type="SAM" id="MobiDB-lite"/>
    </source>
</evidence>
<dbReference type="AlphaFoldDB" id="A0A840UFC0"/>
<keyword evidence="3" id="KW-1133">Transmembrane helix</keyword>
<dbReference type="RefSeq" id="WP_183705039.1">
    <property type="nucleotide sequence ID" value="NZ_JACHFE010000007.1"/>
</dbReference>
<dbReference type="Proteomes" id="UP000591735">
    <property type="component" value="Unassembled WGS sequence"/>
</dbReference>
<dbReference type="NCBIfam" id="TIGR02532">
    <property type="entry name" value="IV_pilin_GFxxxE"/>
    <property type="match status" value="1"/>
</dbReference>
<dbReference type="Gene3D" id="3.30.700.10">
    <property type="entry name" value="Glycoprotein, Type 4 Pilin"/>
    <property type="match status" value="1"/>
</dbReference>
<dbReference type="InterPro" id="IPR031982">
    <property type="entry name" value="PilE-like"/>
</dbReference>
<evidence type="ECO:0000313" key="5">
    <source>
        <dbReference type="Proteomes" id="UP000591735"/>
    </source>
</evidence>
<dbReference type="InterPro" id="IPR045584">
    <property type="entry name" value="Pilin-like"/>
</dbReference>
<proteinExistence type="predicted"/>
<gene>
    <name evidence="4" type="ORF">HNR38_002655</name>
</gene>
<dbReference type="InterPro" id="IPR000983">
    <property type="entry name" value="Bac_GSPG_pilin"/>
</dbReference>
<keyword evidence="1" id="KW-0488">Methylation</keyword>
<dbReference type="InterPro" id="IPR012902">
    <property type="entry name" value="N_methyl_site"/>
</dbReference>
<keyword evidence="3" id="KW-0472">Membrane</keyword>
<dbReference type="Pfam" id="PF16732">
    <property type="entry name" value="ComP_DUS"/>
    <property type="match status" value="1"/>
</dbReference>
<dbReference type="PROSITE" id="PS00409">
    <property type="entry name" value="PROKAR_NTER_METHYL"/>
    <property type="match status" value="1"/>
</dbReference>
<dbReference type="EMBL" id="JACHFE010000007">
    <property type="protein sequence ID" value="MBB5322160.1"/>
    <property type="molecule type" value="Genomic_DNA"/>
</dbReference>
<accession>A0A840UFC0</accession>
<dbReference type="GO" id="GO:0015628">
    <property type="term" value="P:protein secretion by the type II secretion system"/>
    <property type="evidence" value="ECO:0007669"/>
    <property type="project" value="InterPro"/>
</dbReference>
<reference evidence="4 5" key="1">
    <citation type="submission" date="2020-08" db="EMBL/GenBank/DDBJ databases">
        <title>Genomic Encyclopedia of Type Strains, Phase IV (KMG-IV): sequencing the most valuable type-strain genomes for metagenomic binning, comparative biology and taxonomic classification.</title>
        <authorList>
            <person name="Goeker M."/>
        </authorList>
    </citation>
    <scope>NUCLEOTIDE SEQUENCE [LARGE SCALE GENOMIC DNA]</scope>
    <source>
        <strain evidence="4 5">DSM 22359</strain>
    </source>
</reference>
<evidence type="ECO:0000313" key="4">
    <source>
        <dbReference type="EMBL" id="MBB5322160.1"/>
    </source>
</evidence>
<dbReference type="PRINTS" id="PR00813">
    <property type="entry name" value="BCTERIALGSPG"/>
</dbReference>
<sequence length="148" mass="15495">MRDTRGFTLIELMIVVAVIGILAAIAYPSYMDYVEGARRSDAQGALMGLSGAMERHRAANGSYAGAAAGGADTGAPAVYADESPVDGAQKFYDLTIEAADATSYSLQATPKNAQAGNGILTLDHTGRRGWDENDDGDTSDAGENDWQD</sequence>
<evidence type="ECO:0000256" key="3">
    <source>
        <dbReference type="SAM" id="Phobius"/>
    </source>
</evidence>
<name>A0A840UFC0_9GAMM</name>